<comment type="subcellular location">
    <subcellularLocation>
        <location evidence="2">Nucleus</location>
    </subcellularLocation>
</comment>
<keyword evidence="12" id="KW-0342">GTP-binding</keyword>
<evidence type="ECO:0000256" key="15">
    <source>
        <dbReference type="ARBA" id="ARBA00034296"/>
    </source>
</evidence>
<evidence type="ECO:0000256" key="2">
    <source>
        <dbReference type="ARBA" id="ARBA00004123"/>
    </source>
</evidence>
<dbReference type="GO" id="GO:0007017">
    <property type="term" value="P:microtubule-based process"/>
    <property type="evidence" value="ECO:0007669"/>
    <property type="project" value="InterPro"/>
</dbReference>
<keyword evidence="17" id="KW-0175">Coiled coil</keyword>
<evidence type="ECO:0000256" key="14">
    <source>
        <dbReference type="ARBA" id="ARBA00023242"/>
    </source>
</evidence>
<evidence type="ECO:0000256" key="11">
    <source>
        <dbReference type="ARBA" id="ARBA00023015"/>
    </source>
</evidence>
<dbReference type="FunFam" id="3.40.50.1440:FF:000016">
    <property type="entry name" value="Tubulin alpha chain"/>
    <property type="match status" value="1"/>
</dbReference>
<evidence type="ECO:0000313" key="21">
    <source>
        <dbReference type="EMBL" id="CRK48570.1"/>
    </source>
</evidence>
<dbReference type="Pfam" id="PF08598">
    <property type="entry name" value="Sds3"/>
    <property type="match status" value="1"/>
</dbReference>
<evidence type="ECO:0000256" key="17">
    <source>
        <dbReference type="SAM" id="Coils"/>
    </source>
</evidence>
<reference evidence="22" key="1">
    <citation type="submission" date="2015-05" db="EMBL/GenBank/DDBJ databases">
        <authorList>
            <person name="Fogelqvist Johan"/>
        </authorList>
    </citation>
    <scope>NUCLEOTIDE SEQUENCE [LARGE SCALE GENOMIC DNA]</scope>
</reference>
<dbReference type="InterPro" id="IPR002452">
    <property type="entry name" value="Alpha_tubulin"/>
</dbReference>
<feature type="compositionally biased region" description="Basic residues" evidence="18">
    <location>
        <begin position="728"/>
        <end position="739"/>
    </location>
</feature>
<protein>
    <recommendedName>
        <fullName evidence="23">Tubulin alpha chain</fullName>
    </recommendedName>
</protein>
<dbReference type="InterPro" id="IPR013907">
    <property type="entry name" value="Sds3"/>
</dbReference>
<evidence type="ECO:0000259" key="20">
    <source>
        <dbReference type="SMART" id="SM00865"/>
    </source>
</evidence>
<dbReference type="SUPFAM" id="SSF55307">
    <property type="entry name" value="Tubulin C-terminal domain-like"/>
    <property type="match status" value="1"/>
</dbReference>
<dbReference type="Gene3D" id="1.10.287.600">
    <property type="entry name" value="Helix hairpin bin"/>
    <property type="match status" value="1"/>
</dbReference>
<evidence type="ECO:0000256" key="1">
    <source>
        <dbReference type="ARBA" id="ARBA00001946"/>
    </source>
</evidence>
<evidence type="ECO:0000256" key="6">
    <source>
        <dbReference type="ARBA" id="ARBA00022701"/>
    </source>
</evidence>
<dbReference type="Proteomes" id="UP000045706">
    <property type="component" value="Unassembled WGS sequence"/>
</dbReference>
<organism evidence="21 22">
    <name type="scientific">Verticillium longisporum</name>
    <name type="common">Verticillium dahliae var. longisporum</name>
    <dbReference type="NCBI Taxonomy" id="100787"/>
    <lineage>
        <taxon>Eukaryota</taxon>
        <taxon>Fungi</taxon>
        <taxon>Dikarya</taxon>
        <taxon>Ascomycota</taxon>
        <taxon>Pezizomycotina</taxon>
        <taxon>Sordariomycetes</taxon>
        <taxon>Hypocreomycetidae</taxon>
        <taxon>Glomerellales</taxon>
        <taxon>Plectosphaerellaceae</taxon>
        <taxon>Verticillium</taxon>
    </lineage>
</organism>
<evidence type="ECO:0000256" key="13">
    <source>
        <dbReference type="ARBA" id="ARBA00023163"/>
    </source>
</evidence>
<comment type="catalytic activity">
    <reaction evidence="16">
        <text>GTP + H2O = GDP + phosphate + H(+)</text>
        <dbReference type="Rhea" id="RHEA:19669"/>
        <dbReference type="ChEBI" id="CHEBI:15377"/>
        <dbReference type="ChEBI" id="CHEBI:15378"/>
        <dbReference type="ChEBI" id="CHEBI:37565"/>
        <dbReference type="ChEBI" id="CHEBI:43474"/>
        <dbReference type="ChEBI" id="CHEBI:58189"/>
    </reaction>
    <physiologicalReaction direction="left-to-right" evidence="16">
        <dbReference type="Rhea" id="RHEA:19670"/>
    </physiologicalReaction>
</comment>
<dbReference type="Pfam" id="PF00091">
    <property type="entry name" value="Tubulin"/>
    <property type="match status" value="1"/>
</dbReference>
<feature type="region of interest" description="Disordered" evidence="18">
    <location>
        <begin position="705"/>
        <end position="769"/>
    </location>
</feature>
<dbReference type="InterPro" id="IPR023123">
    <property type="entry name" value="Tubulin_C"/>
</dbReference>
<dbReference type="SMART" id="SM00865">
    <property type="entry name" value="Tubulin_C"/>
    <property type="match status" value="1"/>
</dbReference>
<dbReference type="InterPro" id="IPR036525">
    <property type="entry name" value="Tubulin/FtsZ_GTPase_sf"/>
</dbReference>
<evidence type="ECO:0000256" key="8">
    <source>
        <dbReference type="ARBA" id="ARBA00022741"/>
    </source>
</evidence>
<dbReference type="GO" id="GO:0010468">
    <property type="term" value="P:regulation of gene expression"/>
    <property type="evidence" value="ECO:0007669"/>
    <property type="project" value="UniProtKB-ARBA"/>
</dbReference>
<evidence type="ECO:0000313" key="22">
    <source>
        <dbReference type="Proteomes" id="UP000045706"/>
    </source>
</evidence>
<feature type="domain" description="Tubulin/FtsZ GTPase" evidence="19">
    <location>
        <begin position="1"/>
        <end position="114"/>
    </location>
</feature>
<sequence>QGFLIFHSFGGGTGSGFGALLLERLSTEYGKKSKLEFAVYPAPRVSTAVVEPYNAVLSTHSTIENSDCTFLVDNEAVYDICRRNLDIPRPSYEHLNRLIAQVVSSITSSLRFDGALNVDLNEFQTNLVPYPRIHYPLISYAPVVSASNSQHESFKVQELTFQCFEPNNQMVVCDPRNGKYMAVALLYRGDAVPRDCNAAIAALKAKSSFNLVEWCPTGFKLGINYQKPVAVPAAPGDGGLASVDRSVSMLSNTTAIAEAWSRLDHKFDLMYSKRAFVHWYVGEGMEEGEFSEAREDLAALEKDYEEVAADSFEPDEDNCHSLQGFLIFHSFGGGTDEEAKMVTSRSVAAPDLDDAARREDDEDDPLSTHPNSGNQSADEEIPVLTTEAKTEPSRDSASPVKASSVTRKLTRNGSKHKTEDGDDDKINDADTHEEGTADEGVEPRVDEDVAVAEVEDDADAAARDEEELERKQAALDEWSQLEARFVLFRERLYKERLERLEAEEQSLQSDNPTHPEYLLMRQCLDERLENRMREVNREHELTIQALDRLSVARRAQIWGQFYQGIREKREQYLESLNQEWYETQNARRSAHSVPDYSIQFPTIPAQRTRNAVAYNTEVAYLAGLAKHEGFPAVPAMRGASAAEIDDDLEAIKRASRSRQRSIMQPLEDYQAVSFGGTLGPAGEQFIKNTPWANPNHISHKMQHVPLHSEPGSSAAMPSAPPQAGPSHAGHHHHHHHHHQQQQQPQQLPPPPPNGQATSQQSPTLSAVSPETLRTASVLSQGVHMKHAGMGGVGRGSKAVQAQEPASKQDMPMAVAT</sequence>
<dbReference type="InterPro" id="IPR018316">
    <property type="entry name" value="Tubulin/FtsZ_2-layer-sand-dom"/>
</dbReference>
<dbReference type="Pfam" id="PF03953">
    <property type="entry name" value="Tubulin_C"/>
    <property type="match status" value="1"/>
</dbReference>
<gene>
    <name evidence="21" type="ORF">BN1723_016909</name>
</gene>
<dbReference type="Gene3D" id="3.40.50.1440">
    <property type="entry name" value="Tubulin/FtsZ, GTPase domain"/>
    <property type="match status" value="1"/>
</dbReference>
<evidence type="ECO:0000256" key="4">
    <source>
        <dbReference type="ARBA" id="ARBA00011747"/>
    </source>
</evidence>
<evidence type="ECO:0008006" key="23">
    <source>
        <dbReference type="Google" id="ProtNLM"/>
    </source>
</evidence>
<dbReference type="InterPro" id="IPR008280">
    <property type="entry name" value="Tub_FtsZ_C"/>
</dbReference>
<keyword evidence="5" id="KW-0678">Repressor</keyword>
<dbReference type="GO" id="GO:0005654">
    <property type="term" value="C:nucleoplasm"/>
    <property type="evidence" value="ECO:0007669"/>
    <property type="project" value="UniProtKB-ARBA"/>
</dbReference>
<evidence type="ECO:0000256" key="9">
    <source>
        <dbReference type="ARBA" id="ARBA00022801"/>
    </source>
</evidence>
<dbReference type="FunFam" id="3.30.1330.20:FF:000006">
    <property type="entry name" value="Tubulin alpha chain"/>
    <property type="match status" value="1"/>
</dbReference>
<feature type="region of interest" description="Disordered" evidence="18">
    <location>
        <begin position="341"/>
        <end position="446"/>
    </location>
</feature>
<dbReference type="CDD" id="cd02186">
    <property type="entry name" value="alpha_tubulin"/>
    <property type="match status" value="1"/>
</dbReference>
<dbReference type="AlphaFoldDB" id="A0A0G4NQ37"/>
<comment type="function">
    <text evidence="15">Tubulin is the major constituent of microtubules, a cylinder consisting of laterally associated linear protofilaments composed of alpha- and beta-tubulin heterodimers. Microtubules grow by the addition of GTP-tubulin dimers to the microtubule end, where a stabilizing cap forms. Below the cap, tubulin dimers are in GDP-bound state, owing to GTPase activity of alpha-tubulin.</text>
</comment>
<evidence type="ECO:0000256" key="5">
    <source>
        <dbReference type="ARBA" id="ARBA00022491"/>
    </source>
</evidence>
<dbReference type="InterPro" id="IPR000217">
    <property type="entry name" value="Tubulin"/>
</dbReference>
<proteinExistence type="inferred from homology"/>
<dbReference type="PANTHER" id="PTHR11588">
    <property type="entry name" value="TUBULIN"/>
    <property type="match status" value="1"/>
</dbReference>
<keyword evidence="8" id="KW-0547">Nucleotide-binding</keyword>
<dbReference type="PROSITE" id="PS00227">
    <property type="entry name" value="TUBULIN"/>
    <property type="match status" value="1"/>
</dbReference>
<keyword evidence="11" id="KW-0805">Transcription regulation</keyword>
<dbReference type="GO" id="GO:0005874">
    <property type="term" value="C:microtubule"/>
    <property type="evidence" value="ECO:0007669"/>
    <property type="project" value="UniProtKB-KW"/>
</dbReference>
<dbReference type="GO" id="GO:0005525">
    <property type="term" value="F:GTP binding"/>
    <property type="evidence" value="ECO:0007669"/>
    <property type="project" value="UniProtKB-KW"/>
</dbReference>
<evidence type="ECO:0000256" key="18">
    <source>
        <dbReference type="SAM" id="MobiDB-lite"/>
    </source>
</evidence>
<keyword evidence="10" id="KW-0460">Magnesium</keyword>
<feature type="region of interest" description="Disordered" evidence="18">
    <location>
        <begin position="786"/>
        <end position="816"/>
    </location>
</feature>
<accession>A0A0G4NQ37</accession>
<feature type="non-terminal residue" evidence="21">
    <location>
        <position position="1"/>
    </location>
</feature>
<dbReference type="FunFam" id="1.10.287.600:FF:000005">
    <property type="entry name" value="Tubulin alpha chain"/>
    <property type="match status" value="1"/>
</dbReference>
<keyword evidence="7" id="KW-0479">Metal-binding</keyword>
<dbReference type="EMBL" id="CVQI01037673">
    <property type="protein sequence ID" value="CRK48570.1"/>
    <property type="molecule type" value="Genomic_DNA"/>
</dbReference>
<dbReference type="InterPro" id="IPR017975">
    <property type="entry name" value="Tubulin_CS"/>
</dbReference>
<dbReference type="PRINTS" id="PR01162">
    <property type="entry name" value="ALPHATUBULIN"/>
</dbReference>
<dbReference type="SUPFAM" id="SSF52490">
    <property type="entry name" value="Tubulin nucleotide-binding domain-like"/>
    <property type="match status" value="1"/>
</dbReference>
<dbReference type="GO" id="GO:0005200">
    <property type="term" value="F:structural constituent of cytoskeleton"/>
    <property type="evidence" value="ECO:0007669"/>
    <property type="project" value="InterPro"/>
</dbReference>
<evidence type="ECO:0000256" key="16">
    <source>
        <dbReference type="ARBA" id="ARBA00049117"/>
    </source>
</evidence>
<keyword evidence="6" id="KW-0493">Microtubule</keyword>
<feature type="compositionally biased region" description="Low complexity" evidence="18">
    <location>
        <begin position="708"/>
        <end position="717"/>
    </location>
</feature>
<name>A0A0G4NQ37_VERLO</name>
<comment type="cofactor">
    <cofactor evidence="1">
        <name>Mg(2+)</name>
        <dbReference type="ChEBI" id="CHEBI:18420"/>
    </cofactor>
</comment>
<evidence type="ECO:0000256" key="12">
    <source>
        <dbReference type="ARBA" id="ARBA00023134"/>
    </source>
</evidence>
<keyword evidence="13" id="KW-0804">Transcription</keyword>
<evidence type="ECO:0000256" key="10">
    <source>
        <dbReference type="ARBA" id="ARBA00022842"/>
    </source>
</evidence>
<feature type="domain" description="Tubulin/FtsZ 2-layer sandwich" evidence="20">
    <location>
        <begin position="116"/>
        <end position="265"/>
    </location>
</feature>
<feature type="compositionally biased region" description="Polar residues" evidence="18">
    <location>
        <begin position="754"/>
        <end position="769"/>
    </location>
</feature>
<keyword evidence="14" id="KW-0539">Nucleus</keyword>
<dbReference type="Gene3D" id="3.30.1330.20">
    <property type="entry name" value="Tubulin/FtsZ, C-terminal domain"/>
    <property type="match status" value="1"/>
</dbReference>
<evidence type="ECO:0000256" key="3">
    <source>
        <dbReference type="ARBA" id="ARBA00009636"/>
    </source>
</evidence>
<evidence type="ECO:0000256" key="7">
    <source>
        <dbReference type="ARBA" id="ARBA00022723"/>
    </source>
</evidence>
<feature type="compositionally biased region" description="Basic and acidic residues" evidence="18">
    <location>
        <begin position="416"/>
        <end position="446"/>
    </location>
</feature>
<comment type="subunit">
    <text evidence="4">Dimer of alpha and beta chains. A typical microtubule is a hollow water-filled tube with an outer diameter of 25 nm and an inner diameter of 15 nM. Alpha-beta heterodimers associate head-to-tail to form protofilaments running lengthwise along the microtubule wall with the beta-tubulin subunit facing the microtubule plus end conferring a structural polarity. Microtubules usually have 13 protofilaments but different protofilament numbers can be found in some organisms and specialized cells.</text>
</comment>
<dbReference type="SMART" id="SM01401">
    <property type="entry name" value="Sds3"/>
    <property type="match status" value="1"/>
</dbReference>
<dbReference type="SMART" id="SM00864">
    <property type="entry name" value="Tubulin"/>
    <property type="match status" value="1"/>
</dbReference>
<comment type="similarity">
    <text evidence="3">Belongs to the tubulin family.</text>
</comment>
<keyword evidence="9" id="KW-0378">Hydrolase</keyword>
<feature type="coiled-coil region" evidence="17">
    <location>
        <begin position="451"/>
        <end position="510"/>
    </location>
</feature>
<evidence type="ECO:0000259" key="19">
    <source>
        <dbReference type="SMART" id="SM00864"/>
    </source>
</evidence>
<dbReference type="InterPro" id="IPR003008">
    <property type="entry name" value="Tubulin_FtsZ_GTPase"/>
</dbReference>
<dbReference type="InterPro" id="IPR037103">
    <property type="entry name" value="Tubulin/FtsZ-like_C"/>
</dbReference>
<dbReference type="PRINTS" id="PR01161">
    <property type="entry name" value="TUBULIN"/>
</dbReference>
<dbReference type="GO" id="GO:0016787">
    <property type="term" value="F:hydrolase activity"/>
    <property type="evidence" value="ECO:0007669"/>
    <property type="project" value="UniProtKB-KW"/>
</dbReference>
<dbReference type="GO" id="GO:0046872">
    <property type="term" value="F:metal ion binding"/>
    <property type="evidence" value="ECO:0007669"/>
    <property type="project" value="UniProtKB-KW"/>
</dbReference>